<dbReference type="InterPro" id="IPR036045">
    <property type="entry name" value="Sec1-like_sf"/>
</dbReference>
<dbReference type="InterPro" id="IPR001619">
    <property type="entry name" value="Sec1-like"/>
</dbReference>
<dbReference type="Proteomes" id="UP000761534">
    <property type="component" value="Unassembled WGS sequence"/>
</dbReference>
<dbReference type="Pfam" id="PF00995">
    <property type="entry name" value="Sec1"/>
    <property type="match status" value="1"/>
</dbReference>
<proteinExistence type="inferred from homology"/>
<dbReference type="InterPro" id="IPR043154">
    <property type="entry name" value="Sec-1-like_dom1"/>
</dbReference>
<evidence type="ECO:0000256" key="1">
    <source>
        <dbReference type="ARBA" id="ARBA00009884"/>
    </source>
</evidence>
<dbReference type="Gene3D" id="3.40.50.1910">
    <property type="match status" value="1"/>
</dbReference>
<dbReference type="EMBL" id="SWFS01000305">
    <property type="protein sequence ID" value="KAA8910661.1"/>
    <property type="molecule type" value="Genomic_DNA"/>
</dbReference>
<comment type="caution">
    <text evidence="2">The sequence shown here is derived from an EMBL/GenBank/DDBJ whole genome shotgun (WGS) entry which is preliminary data.</text>
</comment>
<dbReference type="OrthoDB" id="10251230at2759"/>
<dbReference type="PIRSF" id="PIRSF005715">
    <property type="entry name" value="VPS45_Sec1"/>
    <property type="match status" value="1"/>
</dbReference>
<reference evidence="2" key="1">
    <citation type="journal article" date="2019" name="G3 (Bethesda)">
        <title>Genome Assemblies of Two Rare Opportunistic Yeast Pathogens: Diutina rugosa (syn. Candida rugosa) and Trichomonascus ciferrii (syn. Candida ciferrii).</title>
        <authorList>
            <person name="Mixao V."/>
            <person name="Saus E."/>
            <person name="Hansen A.P."/>
            <person name="Lass-Florl C."/>
            <person name="Gabaldon T."/>
        </authorList>
    </citation>
    <scope>NUCLEOTIDE SEQUENCE</scope>
    <source>
        <strain evidence="2">CBS 4856</strain>
    </source>
</reference>
<dbReference type="InterPro" id="IPR027482">
    <property type="entry name" value="Sec1-like_dom2"/>
</dbReference>
<gene>
    <name evidence="2" type="ORF">TRICI_004080</name>
</gene>
<keyword evidence="3" id="KW-1185">Reference proteome</keyword>
<organism evidence="2 3">
    <name type="scientific">Trichomonascus ciferrii</name>
    <dbReference type="NCBI Taxonomy" id="44093"/>
    <lineage>
        <taxon>Eukaryota</taxon>
        <taxon>Fungi</taxon>
        <taxon>Dikarya</taxon>
        <taxon>Ascomycota</taxon>
        <taxon>Saccharomycotina</taxon>
        <taxon>Dipodascomycetes</taxon>
        <taxon>Dipodascales</taxon>
        <taxon>Trichomonascaceae</taxon>
        <taxon>Trichomonascus</taxon>
        <taxon>Trichomonascus ciferrii complex</taxon>
    </lineage>
</organism>
<name>A0A642V718_9ASCO</name>
<dbReference type="Gene3D" id="1.25.40.60">
    <property type="match status" value="1"/>
</dbReference>
<evidence type="ECO:0000313" key="2">
    <source>
        <dbReference type="EMBL" id="KAA8910661.1"/>
    </source>
</evidence>
<dbReference type="AlphaFoldDB" id="A0A642V718"/>
<dbReference type="GO" id="GO:0016192">
    <property type="term" value="P:vesicle-mediated transport"/>
    <property type="evidence" value="ECO:0007669"/>
    <property type="project" value="InterPro"/>
</dbReference>
<sequence>MLNLNQDKEEDSKNDQNVWKVLVFDSFGRDLISSVLRVSDLFKNGVTVHMLLNADRYPIPDVPAVYFVSPTAENVKIIAKDLANGLYESAYLNFISPLPRDLLEDLAQQTVYTSNQISQVYDQYLNFIVSEPNIYSLGMENVYSKLANPKVQEEEIQGIINQIVNGLFSVVLTSGSIPIIRCTRGNAAEMIAQKLDEKLRNHVLNSRNLQHNTASKSTQQNRPVLIIVDRNIDLVSMFTHSWTYQSLINDACELNRNRITVQSEDDEGKTTRKSYDLDPDDFFWAKNSGLPFPEVADNLDAALNKYKTDAKEIMGQTGVNNLEDVSQLDPSSNAQHLRTAINSLPELTARKQTIDMHMNIATTLLKAIGDRGLAQLFEAEENATKQTKGTILELINNPAFKNPEDKLRMFLVYFIMTDNIPTSDLAEFESALTQQGCDLSALTYIKRVKEITRMNVMSGFSSTNQTSQSTGQSTDLFKSFSGITNKLTDRLKDGKLSEGFGNLISGVKNLLPTSKDLAVTKIVESILEPNPSNPSATDDYLYFDPKATRGSLTRPPKRDSYDEAIIFTVGGGNYYEYGNLQDWVARTGGIKKVIYGSTSLCSPSKFVAECANLGSS</sequence>
<dbReference type="InterPro" id="IPR043127">
    <property type="entry name" value="Sec-1-like_dom3a"/>
</dbReference>
<dbReference type="PANTHER" id="PTHR11679">
    <property type="entry name" value="VESICLE PROTEIN SORTING-ASSOCIATED"/>
    <property type="match status" value="1"/>
</dbReference>
<protein>
    <recommendedName>
        <fullName evidence="4">Sec1-like protein</fullName>
    </recommendedName>
</protein>
<dbReference type="VEuPathDB" id="FungiDB:TRICI_004080"/>
<dbReference type="Gene3D" id="3.40.50.2060">
    <property type="match status" value="1"/>
</dbReference>
<dbReference type="SUPFAM" id="SSF56815">
    <property type="entry name" value="Sec1/munc18-like (SM) proteins"/>
    <property type="match status" value="1"/>
</dbReference>
<accession>A0A642V718</accession>
<evidence type="ECO:0008006" key="4">
    <source>
        <dbReference type="Google" id="ProtNLM"/>
    </source>
</evidence>
<evidence type="ECO:0000313" key="3">
    <source>
        <dbReference type="Proteomes" id="UP000761534"/>
    </source>
</evidence>
<comment type="similarity">
    <text evidence="1">Belongs to the STXBP/unc-18/SEC1 family.</text>
</comment>
<dbReference type="Gene3D" id="3.90.830.10">
    <property type="entry name" value="Syntaxin Binding Protein 1, Chain A, domain 2"/>
    <property type="match status" value="1"/>
</dbReference>